<name>A0A9P8TCA2_9ASCO</name>
<organism evidence="2 3">
    <name type="scientific">Ogataea polymorpha</name>
    <dbReference type="NCBI Taxonomy" id="460523"/>
    <lineage>
        <taxon>Eukaryota</taxon>
        <taxon>Fungi</taxon>
        <taxon>Dikarya</taxon>
        <taxon>Ascomycota</taxon>
        <taxon>Saccharomycotina</taxon>
        <taxon>Pichiomycetes</taxon>
        <taxon>Pichiales</taxon>
        <taxon>Pichiaceae</taxon>
        <taxon>Ogataea</taxon>
    </lineage>
</organism>
<evidence type="ECO:0000313" key="3">
    <source>
        <dbReference type="Proteomes" id="UP000788993"/>
    </source>
</evidence>
<proteinExistence type="predicted"/>
<sequence length="82" mass="9176">MVSCLHGEGLANDGDWKKQPSKGERPPLVWMLPWQRQPVVDGPEPDLRAAVLVLYLEHPVVKATVGVSDDEVENDKFFDLPL</sequence>
<gene>
    <name evidence="2" type="ORF">OGATHE_001856</name>
</gene>
<dbReference type="Proteomes" id="UP000788993">
    <property type="component" value="Unassembled WGS sequence"/>
</dbReference>
<keyword evidence="3" id="KW-1185">Reference proteome</keyword>
<reference evidence="2" key="1">
    <citation type="journal article" date="2021" name="Open Biol.">
        <title>Shared evolutionary footprints suggest mitochondrial oxidative damage underlies multiple complex I losses in fungi.</title>
        <authorList>
            <person name="Schikora-Tamarit M.A."/>
            <person name="Marcet-Houben M."/>
            <person name="Nosek J."/>
            <person name="Gabaldon T."/>
        </authorList>
    </citation>
    <scope>NUCLEOTIDE SEQUENCE</scope>
    <source>
        <strain evidence="2">NCAIM Y.01608</strain>
    </source>
</reference>
<protein>
    <submittedName>
        <fullName evidence="2">Uncharacterized protein</fullName>
    </submittedName>
</protein>
<evidence type="ECO:0000256" key="1">
    <source>
        <dbReference type="SAM" id="MobiDB-lite"/>
    </source>
</evidence>
<feature type="compositionally biased region" description="Basic and acidic residues" evidence="1">
    <location>
        <begin position="14"/>
        <end position="23"/>
    </location>
</feature>
<dbReference type="EMBL" id="JAEUBD010000526">
    <property type="protein sequence ID" value="KAH3673876.1"/>
    <property type="molecule type" value="Genomic_DNA"/>
</dbReference>
<evidence type="ECO:0000313" key="2">
    <source>
        <dbReference type="EMBL" id="KAH3673876.1"/>
    </source>
</evidence>
<comment type="caution">
    <text evidence="2">The sequence shown here is derived from an EMBL/GenBank/DDBJ whole genome shotgun (WGS) entry which is preliminary data.</text>
</comment>
<dbReference type="AlphaFoldDB" id="A0A9P8TCA2"/>
<accession>A0A9P8TCA2</accession>
<feature type="region of interest" description="Disordered" evidence="1">
    <location>
        <begin position="1"/>
        <end position="23"/>
    </location>
</feature>
<reference evidence="2" key="2">
    <citation type="submission" date="2021-01" db="EMBL/GenBank/DDBJ databases">
        <authorList>
            <person name="Schikora-Tamarit M.A."/>
        </authorList>
    </citation>
    <scope>NUCLEOTIDE SEQUENCE</scope>
    <source>
        <strain evidence="2">NCAIM Y.01608</strain>
    </source>
</reference>